<dbReference type="PROSITE" id="PS50977">
    <property type="entry name" value="HTH_TETR_2"/>
    <property type="match status" value="1"/>
</dbReference>
<dbReference type="InterPro" id="IPR050109">
    <property type="entry name" value="HTH-type_TetR-like_transc_reg"/>
</dbReference>
<name>A0A382M3J6_9ZZZZ</name>
<reference evidence="3" key="1">
    <citation type="submission" date="2018-05" db="EMBL/GenBank/DDBJ databases">
        <authorList>
            <person name="Lanie J.A."/>
            <person name="Ng W.-L."/>
            <person name="Kazmierczak K.M."/>
            <person name="Andrzejewski T.M."/>
            <person name="Davidsen T.M."/>
            <person name="Wayne K.J."/>
            <person name="Tettelin H."/>
            <person name="Glass J.I."/>
            <person name="Rusch D."/>
            <person name="Podicherti R."/>
            <person name="Tsui H.-C.T."/>
            <person name="Winkler M.E."/>
        </authorList>
    </citation>
    <scope>NUCLEOTIDE SEQUENCE</scope>
</reference>
<evidence type="ECO:0000256" key="1">
    <source>
        <dbReference type="ARBA" id="ARBA00023125"/>
    </source>
</evidence>
<keyword evidence="1" id="KW-0238">DNA-binding</keyword>
<proteinExistence type="predicted"/>
<dbReference type="GO" id="GO:0000976">
    <property type="term" value="F:transcription cis-regulatory region binding"/>
    <property type="evidence" value="ECO:0007669"/>
    <property type="project" value="TreeGrafter"/>
</dbReference>
<dbReference type="Gene3D" id="1.10.357.10">
    <property type="entry name" value="Tetracycline Repressor, domain 2"/>
    <property type="match status" value="1"/>
</dbReference>
<organism evidence="3">
    <name type="scientific">marine metagenome</name>
    <dbReference type="NCBI Taxonomy" id="408172"/>
    <lineage>
        <taxon>unclassified sequences</taxon>
        <taxon>metagenomes</taxon>
        <taxon>ecological metagenomes</taxon>
    </lineage>
</organism>
<dbReference type="AlphaFoldDB" id="A0A382M3J6"/>
<gene>
    <name evidence="3" type="ORF">METZ01_LOCUS296164</name>
</gene>
<sequence>EAIIFFAEKGFSGQTRELATRLGITQPLLYRYFPTKRDLIEGVFEEVYMNKLDPEWLTIISDRERSLEYRLIDFYRSYSKATYRYEWIRLYMFSALMGEELNRRYIKVVEKEILTPICVELRAHCGITSKKSITQAELDHIWVLHGGLFYYAIRKHIYHGRVSSDFSAVVARAVKAMLAGTKAIGADL</sequence>
<protein>
    <recommendedName>
        <fullName evidence="2">HTH tetR-type domain-containing protein</fullName>
    </recommendedName>
</protein>
<accession>A0A382M3J6</accession>
<dbReference type="PANTHER" id="PTHR30055">
    <property type="entry name" value="HTH-TYPE TRANSCRIPTIONAL REGULATOR RUTR"/>
    <property type="match status" value="1"/>
</dbReference>
<dbReference type="InterPro" id="IPR009057">
    <property type="entry name" value="Homeodomain-like_sf"/>
</dbReference>
<dbReference type="GO" id="GO:0003700">
    <property type="term" value="F:DNA-binding transcription factor activity"/>
    <property type="evidence" value="ECO:0007669"/>
    <property type="project" value="TreeGrafter"/>
</dbReference>
<evidence type="ECO:0000259" key="2">
    <source>
        <dbReference type="PROSITE" id="PS50977"/>
    </source>
</evidence>
<feature type="non-terminal residue" evidence="3">
    <location>
        <position position="1"/>
    </location>
</feature>
<feature type="domain" description="HTH tetR-type" evidence="2">
    <location>
        <begin position="1"/>
        <end position="51"/>
    </location>
</feature>
<dbReference type="EMBL" id="UINC01090940">
    <property type="protein sequence ID" value="SVC43310.1"/>
    <property type="molecule type" value="Genomic_DNA"/>
</dbReference>
<dbReference type="SUPFAM" id="SSF46689">
    <property type="entry name" value="Homeodomain-like"/>
    <property type="match status" value="1"/>
</dbReference>
<dbReference type="PANTHER" id="PTHR30055:SF181">
    <property type="entry name" value="BLR6905 PROTEIN"/>
    <property type="match status" value="1"/>
</dbReference>
<dbReference type="InterPro" id="IPR001647">
    <property type="entry name" value="HTH_TetR"/>
</dbReference>
<dbReference type="Pfam" id="PF00440">
    <property type="entry name" value="TetR_N"/>
    <property type="match status" value="1"/>
</dbReference>
<evidence type="ECO:0000313" key="3">
    <source>
        <dbReference type="EMBL" id="SVC43310.1"/>
    </source>
</evidence>